<dbReference type="Pfam" id="PF00171">
    <property type="entry name" value="Aldedh"/>
    <property type="match status" value="1"/>
</dbReference>
<feature type="active site" evidence="3">
    <location>
        <position position="255"/>
    </location>
</feature>
<dbReference type="Gene3D" id="3.40.309.10">
    <property type="entry name" value="Aldehyde Dehydrogenase, Chain A, domain 2"/>
    <property type="match status" value="1"/>
</dbReference>
<dbReference type="PROSITE" id="PS00687">
    <property type="entry name" value="ALDEHYDE_DEHYDR_GLU"/>
    <property type="match status" value="1"/>
</dbReference>
<accession>A0A2I2KI23</accession>
<dbReference type="FunFam" id="3.40.605.10:FF:000007">
    <property type="entry name" value="NAD/NADP-dependent betaine aldehyde dehydrogenase"/>
    <property type="match status" value="1"/>
</dbReference>
<dbReference type="InterPro" id="IPR016162">
    <property type="entry name" value="Ald_DH_N"/>
</dbReference>
<protein>
    <submittedName>
        <fullName evidence="6">Geranial dehydrogenase</fullName>
        <ecNumber evidence="6">1.2.1.86</ecNumber>
    </submittedName>
</protein>
<keyword evidence="7" id="KW-1185">Reference proteome</keyword>
<sequence>MGTNTLITRSDVYVAGRWVRVDDDQLIDLVDPSTEEVFAQAPLASVAHVDEAVAAARTAFDSGPWQALSRKERMDLLLALGDYLRSRADEYGDQFLAETGVPVALARGGVHSVAGLAAYVASIYENYPWKETRTGVSGVHTELERVPVGVVAAITPWNAPFSLAASKIVPALLAGCTAIIKASPMNALSQLAFGDAAEHVGLPPGVLSVFAAGTEASDHLVRHPSVDKVAFTGSDTTGAVIAAAVARQFKRLTLELGGKSAGIVLADASVDRILATVPPGFTRNNGQACAAMTRMLVPRDRREEIVQALAEAVSSLVVGDPRDPATNVGPLAGKAQYDRVLGFIESAVAAGGRVVCGGGRPAGLDRGYYISPTIIDGVTADAKVAQEEIFGPVLTVLDYDELEDAIEIANGTAYGLSSAVFGGDEKEMRAVAARMRAGSVHFNNSYMTDIGIPFGGFKASGIGREFGPEGLDPYVEVRATFLDGQPRVPRPAVRS</sequence>
<dbReference type="Proteomes" id="UP000234331">
    <property type="component" value="Unassembled WGS sequence"/>
</dbReference>
<dbReference type="AlphaFoldDB" id="A0A2I2KI23"/>
<dbReference type="GO" id="GO:0034832">
    <property type="term" value="F:geranial dehydrogenase activity"/>
    <property type="evidence" value="ECO:0007669"/>
    <property type="project" value="UniProtKB-EC"/>
</dbReference>
<comment type="similarity">
    <text evidence="1 4">Belongs to the aldehyde dehydrogenase family.</text>
</comment>
<reference evidence="6 7" key="1">
    <citation type="submission" date="2017-06" db="EMBL/GenBank/DDBJ databases">
        <authorList>
            <person name="Kim H.J."/>
            <person name="Triplett B.A."/>
        </authorList>
    </citation>
    <scope>NUCLEOTIDE SEQUENCE [LARGE SCALE GENOMIC DNA]</scope>
    <source>
        <strain evidence="6">FRACA_ARgP5</strain>
    </source>
</reference>
<dbReference type="InterPro" id="IPR016161">
    <property type="entry name" value="Ald_DH/histidinol_DH"/>
</dbReference>
<proteinExistence type="inferred from homology"/>
<dbReference type="SUPFAM" id="SSF53720">
    <property type="entry name" value="ALDH-like"/>
    <property type="match status" value="1"/>
</dbReference>
<feature type="domain" description="Aldehyde dehydrogenase" evidence="5">
    <location>
        <begin position="18"/>
        <end position="478"/>
    </location>
</feature>
<evidence type="ECO:0000259" key="5">
    <source>
        <dbReference type="Pfam" id="PF00171"/>
    </source>
</evidence>
<organism evidence="6 7">
    <name type="scientific">Frankia canadensis</name>
    <dbReference type="NCBI Taxonomy" id="1836972"/>
    <lineage>
        <taxon>Bacteria</taxon>
        <taxon>Bacillati</taxon>
        <taxon>Actinomycetota</taxon>
        <taxon>Actinomycetes</taxon>
        <taxon>Frankiales</taxon>
        <taxon>Frankiaceae</taxon>
        <taxon>Frankia</taxon>
    </lineage>
</organism>
<evidence type="ECO:0000256" key="1">
    <source>
        <dbReference type="ARBA" id="ARBA00009986"/>
    </source>
</evidence>
<gene>
    <name evidence="6" type="primary">geoB</name>
    <name evidence="6" type="ORF">FRACA_10077</name>
</gene>
<dbReference type="Gene3D" id="3.40.605.10">
    <property type="entry name" value="Aldehyde Dehydrogenase, Chain A, domain 1"/>
    <property type="match status" value="1"/>
</dbReference>
<dbReference type="EMBL" id="FZMO01000001">
    <property type="protein sequence ID" value="SNQ45318.1"/>
    <property type="molecule type" value="Genomic_DNA"/>
</dbReference>
<evidence type="ECO:0000256" key="2">
    <source>
        <dbReference type="ARBA" id="ARBA00023002"/>
    </source>
</evidence>
<dbReference type="InterPro" id="IPR016163">
    <property type="entry name" value="Ald_DH_C"/>
</dbReference>
<dbReference type="InterPro" id="IPR029510">
    <property type="entry name" value="Ald_DH_CS_GLU"/>
</dbReference>
<dbReference type="RefSeq" id="WP_165818161.1">
    <property type="nucleotide sequence ID" value="NZ_FZMO01000001.1"/>
</dbReference>
<name>A0A2I2KI23_9ACTN</name>
<evidence type="ECO:0000256" key="4">
    <source>
        <dbReference type="RuleBase" id="RU003345"/>
    </source>
</evidence>
<evidence type="ECO:0000313" key="6">
    <source>
        <dbReference type="EMBL" id="SNQ45318.1"/>
    </source>
</evidence>
<keyword evidence="2 4" id="KW-0560">Oxidoreductase</keyword>
<dbReference type="PANTHER" id="PTHR42804">
    <property type="entry name" value="ALDEHYDE DEHYDROGENASE"/>
    <property type="match status" value="1"/>
</dbReference>
<dbReference type="InterPro" id="IPR015590">
    <property type="entry name" value="Aldehyde_DH_dom"/>
</dbReference>
<dbReference type="PANTHER" id="PTHR42804:SF1">
    <property type="entry name" value="ALDEHYDE DEHYDROGENASE-RELATED"/>
    <property type="match status" value="1"/>
</dbReference>
<evidence type="ECO:0000256" key="3">
    <source>
        <dbReference type="PROSITE-ProRule" id="PRU10007"/>
    </source>
</evidence>
<evidence type="ECO:0000313" key="7">
    <source>
        <dbReference type="Proteomes" id="UP000234331"/>
    </source>
</evidence>
<dbReference type="EC" id="1.2.1.86" evidence="6"/>